<evidence type="ECO:0000259" key="4">
    <source>
        <dbReference type="PROSITE" id="PS01124"/>
    </source>
</evidence>
<keyword evidence="3" id="KW-0804">Transcription</keyword>
<evidence type="ECO:0000313" key="6">
    <source>
        <dbReference type="Proteomes" id="UP000239434"/>
    </source>
</evidence>
<dbReference type="PANTHER" id="PTHR43436">
    <property type="entry name" value="ARAC-FAMILY TRANSCRIPTIONAL REGULATOR"/>
    <property type="match status" value="1"/>
</dbReference>
<dbReference type="Pfam" id="PF12833">
    <property type="entry name" value="HTH_18"/>
    <property type="match status" value="1"/>
</dbReference>
<dbReference type="InterPro" id="IPR018062">
    <property type="entry name" value="HTH_AraC-typ_CS"/>
</dbReference>
<dbReference type="InterPro" id="IPR009594">
    <property type="entry name" value="Tscrpt_reg_HTH_AraC_N"/>
</dbReference>
<accession>A0A2S9IP34</accession>
<dbReference type="InterPro" id="IPR009057">
    <property type="entry name" value="Homeodomain-like_sf"/>
</dbReference>
<dbReference type="Gene3D" id="1.10.10.60">
    <property type="entry name" value="Homeodomain-like"/>
    <property type="match status" value="2"/>
</dbReference>
<dbReference type="PANTHER" id="PTHR43436:SF1">
    <property type="entry name" value="TRANSCRIPTIONAL REGULATORY PROTEIN"/>
    <property type="match status" value="1"/>
</dbReference>
<proteinExistence type="predicted"/>
<dbReference type="RefSeq" id="WP_105743252.1">
    <property type="nucleotide sequence ID" value="NZ_PVBR01000013.1"/>
</dbReference>
<dbReference type="SUPFAM" id="SSF46689">
    <property type="entry name" value="Homeodomain-like"/>
    <property type="match status" value="2"/>
</dbReference>
<dbReference type="GO" id="GO:0043565">
    <property type="term" value="F:sequence-specific DNA binding"/>
    <property type="evidence" value="ECO:0007669"/>
    <property type="project" value="InterPro"/>
</dbReference>
<dbReference type="PROSITE" id="PS00041">
    <property type="entry name" value="HTH_ARAC_FAMILY_1"/>
    <property type="match status" value="1"/>
</dbReference>
<sequence>MTASLLTLCRRYADAHAEPSGAAITPVPGLAIIRALHAGELQVAVNKPLIAMLLQGRKRVSSGAESHEYGPGEALVISSDVPTVSQITQASPATPYYALVLELDPAILRDLMAGVSPTKRPAHPVRIEPVDEHVADAALRLVRLLDQPEVLTALGGGLLRELHYWLLTGRHGDAIRRIGVVDSHAERIGRAVAILRRDYMQTIRVEQLAAVAGMSAPVFHLHFREITTLSPVQFQKQLRLIEARRMMLAEGAGISQAAHAVGYQSISQFTREYGRLFGAPPRRDIQQAKEQT</sequence>
<keyword evidence="1" id="KW-0805">Transcription regulation</keyword>
<reference evidence="5 6" key="1">
    <citation type="submission" date="2018-02" db="EMBL/GenBank/DDBJ databases">
        <title>The draft genome of Phyllobacterium sp. 1N-3.</title>
        <authorList>
            <person name="Liu L."/>
            <person name="Li L."/>
            <person name="Zhang X."/>
            <person name="Wang T."/>
            <person name="Liang L."/>
        </authorList>
    </citation>
    <scope>NUCLEOTIDE SEQUENCE [LARGE SCALE GENOMIC DNA]</scope>
    <source>
        <strain evidence="5 6">1N-3</strain>
    </source>
</reference>
<dbReference type="Pfam" id="PF06719">
    <property type="entry name" value="AraC_N"/>
    <property type="match status" value="1"/>
</dbReference>
<comment type="caution">
    <text evidence="5">The sequence shown here is derived from an EMBL/GenBank/DDBJ whole genome shotgun (WGS) entry which is preliminary data.</text>
</comment>
<evidence type="ECO:0000256" key="2">
    <source>
        <dbReference type="ARBA" id="ARBA00023125"/>
    </source>
</evidence>
<organism evidence="5 6">
    <name type="scientific">Phyllobacterium phragmitis</name>
    <dbReference type="NCBI Taxonomy" id="2670329"/>
    <lineage>
        <taxon>Bacteria</taxon>
        <taxon>Pseudomonadati</taxon>
        <taxon>Pseudomonadota</taxon>
        <taxon>Alphaproteobacteria</taxon>
        <taxon>Hyphomicrobiales</taxon>
        <taxon>Phyllobacteriaceae</taxon>
        <taxon>Phyllobacterium</taxon>
    </lineage>
</organism>
<protein>
    <submittedName>
        <fullName evidence="5">AraC family transcriptional regulator</fullName>
    </submittedName>
</protein>
<dbReference type="InterPro" id="IPR018060">
    <property type="entry name" value="HTH_AraC"/>
</dbReference>
<dbReference type="EMBL" id="PVBR01000013">
    <property type="protein sequence ID" value="PRD42287.1"/>
    <property type="molecule type" value="Genomic_DNA"/>
</dbReference>
<feature type="domain" description="HTH araC/xylS-type" evidence="4">
    <location>
        <begin position="189"/>
        <end position="287"/>
    </location>
</feature>
<evidence type="ECO:0000256" key="1">
    <source>
        <dbReference type="ARBA" id="ARBA00023015"/>
    </source>
</evidence>
<keyword evidence="6" id="KW-1185">Reference proteome</keyword>
<evidence type="ECO:0000313" key="5">
    <source>
        <dbReference type="EMBL" id="PRD42287.1"/>
    </source>
</evidence>
<dbReference type="SMART" id="SM00342">
    <property type="entry name" value="HTH_ARAC"/>
    <property type="match status" value="1"/>
</dbReference>
<dbReference type="AlphaFoldDB" id="A0A2S9IP34"/>
<dbReference type="GO" id="GO:0003700">
    <property type="term" value="F:DNA-binding transcription factor activity"/>
    <property type="evidence" value="ECO:0007669"/>
    <property type="project" value="InterPro"/>
</dbReference>
<evidence type="ECO:0000256" key="3">
    <source>
        <dbReference type="ARBA" id="ARBA00023163"/>
    </source>
</evidence>
<dbReference type="PROSITE" id="PS01124">
    <property type="entry name" value="HTH_ARAC_FAMILY_2"/>
    <property type="match status" value="1"/>
</dbReference>
<keyword evidence="2" id="KW-0238">DNA-binding</keyword>
<name>A0A2S9IP34_9HYPH</name>
<dbReference type="Proteomes" id="UP000239434">
    <property type="component" value="Unassembled WGS sequence"/>
</dbReference>
<gene>
    <name evidence="5" type="ORF">C5748_17705</name>
</gene>